<proteinExistence type="predicted"/>
<evidence type="ECO:0000256" key="1">
    <source>
        <dbReference type="ARBA" id="ARBA00022448"/>
    </source>
</evidence>
<evidence type="ECO:0000256" key="4">
    <source>
        <dbReference type="ARBA" id="ARBA00022840"/>
    </source>
</evidence>
<dbReference type="GO" id="GO:0015192">
    <property type="term" value="F:L-phenylalanine transmembrane transporter activity"/>
    <property type="evidence" value="ECO:0007669"/>
    <property type="project" value="TreeGrafter"/>
</dbReference>
<sequence length="253" mass="26696">MTEPLLKLDGISRSFGGLKAVQDVSLAVTQGSLTALIGPNGAGKTTLFALMSGFLKPDIGSVRFAGQDITGHEPHSNAVLGMTRTFQIVKPFAAQTVRENIAVGAHLHVRNRAEALRNAEAVAQRVGLAPQLDKAASDLTVAGRKRLELARALATRPRLLLLDEVLAGLNPQEIAEMMPVVRGIADSGVTVLMIEHVMQAVMNLAEHVWVLAQGRLIAEGNPAQVTSDDRVVEAYLGHGTAARLRKAAAGASA</sequence>
<dbReference type="Gene3D" id="3.40.50.300">
    <property type="entry name" value="P-loop containing nucleotide triphosphate hydrolases"/>
    <property type="match status" value="1"/>
</dbReference>
<evidence type="ECO:0000313" key="7">
    <source>
        <dbReference type="Proteomes" id="UP000077852"/>
    </source>
</evidence>
<dbReference type="InterPro" id="IPR027417">
    <property type="entry name" value="P-loop_NTPase"/>
</dbReference>
<dbReference type="GO" id="GO:0005886">
    <property type="term" value="C:plasma membrane"/>
    <property type="evidence" value="ECO:0007669"/>
    <property type="project" value="TreeGrafter"/>
</dbReference>
<comment type="caution">
    <text evidence="6">The sequence shown here is derived from an EMBL/GenBank/DDBJ whole genome shotgun (WGS) entry which is preliminary data.</text>
</comment>
<dbReference type="RefSeq" id="WP_081266175.1">
    <property type="nucleotide sequence ID" value="NZ_LVHG01000023.1"/>
</dbReference>
<dbReference type="EMBL" id="LVHG01000023">
    <property type="protein sequence ID" value="OAK66528.1"/>
    <property type="molecule type" value="Genomic_DNA"/>
</dbReference>
<name>A0AA91DSB8_VARPD</name>
<evidence type="ECO:0000313" key="6">
    <source>
        <dbReference type="EMBL" id="OAK66528.1"/>
    </source>
</evidence>
<dbReference type="GO" id="GO:0016887">
    <property type="term" value="F:ATP hydrolysis activity"/>
    <property type="evidence" value="ECO:0007669"/>
    <property type="project" value="InterPro"/>
</dbReference>
<organism evidence="6 7">
    <name type="scientific">Variovorax paradoxus</name>
    <dbReference type="NCBI Taxonomy" id="34073"/>
    <lineage>
        <taxon>Bacteria</taxon>
        <taxon>Pseudomonadati</taxon>
        <taxon>Pseudomonadota</taxon>
        <taxon>Betaproteobacteria</taxon>
        <taxon>Burkholderiales</taxon>
        <taxon>Comamonadaceae</taxon>
        <taxon>Variovorax</taxon>
    </lineage>
</organism>
<dbReference type="InterPro" id="IPR051120">
    <property type="entry name" value="ABC_AA/LPS_Transport"/>
</dbReference>
<reference evidence="6 7" key="1">
    <citation type="submission" date="2016-03" db="EMBL/GenBank/DDBJ databases">
        <title>Genome sequence of Variovorax paradoxus KB5.</title>
        <authorList>
            <person name="Jeong H."/>
            <person name="Hong C.E."/>
            <person name="Jo S.H."/>
            <person name="Park J.M."/>
        </authorList>
    </citation>
    <scope>NUCLEOTIDE SEQUENCE [LARGE SCALE GENOMIC DNA]</scope>
    <source>
        <strain evidence="6 7">KB5</strain>
    </source>
</reference>
<dbReference type="GO" id="GO:0005524">
    <property type="term" value="F:ATP binding"/>
    <property type="evidence" value="ECO:0007669"/>
    <property type="project" value="UniProtKB-KW"/>
</dbReference>
<dbReference type="GO" id="GO:1903805">
    <property type="term" value="P:L-valine import across plasma membrane"/>
    <property type="evidence" value="ECO:0007669"/>
    <property type="project" value="TreeGrafter"/>
</dbReference>
<dbReference type="InterPro" id="IPR032823">
    <property type="entry name" value="BCA_ABC_TP_C"/>
</dbReference>
<dbReference type="AlphaFoldDB" id="A0AA91DSB8"/>
<keyword evidence="1" id="KW-0813">Transport</keyword>
<evidence type="ECO:0000256" key="2">
    <source>
        <dbReference type="ARBA" id="ARBA00022475"/>
    </source>
</evidence>
<dbReference type="GO" id="GO:0015188">
    <property type="term" value="F:L-isoleucine transmembrane transporter activity"/>
    <property type="evidence" value="ECO:0007669"/>
    <property type="project" value="TreeGrafter"/>
</dbReference>
<dbReference type="SMART" id="SM00382">
    <property type="entry name" value="AAA"/>
    <property type="match status" value="1"/>
</dbReference>
<dbReference type="GO" id="GO:0042941">
    <property type="term" value="P:D-alanine transmembrane transport"/>
    <property type="evidence" value="ECO:0007669"/>
    <property type="project" value="TreeGrafter"/>
</dbReference>
<evidence type="ECO:0000256" key="3">
    <source>
        <dbReference type="ARBA" id="ARBA00022741"/>
    </source>
</evidence>
<keyword evidence="3" id="KW-0547">Nucleotide-binding</keyword>
<dbReference type="SUPFAM" id="SSF52540">
    <property type="entry name" value="P-loop containing nucleoside triphosphate hydrolases"/>
    <property type="match status" value="1"/>
</dbReference>
<dbReference type="Pfam" id="PF12399">
    <property type="entry name" value="BCA_ABC_TP_C"/>
    <property type="match status" value="1"/>
</dbReference>
<dbReference type="InterPro" id="IPR003593">
    <property type="entry name" value="AAA+_ATPase"/>
</dbReference>
<dbReference type="InterPro" id="IPR003439">
    <property type="entry name" value="ABC_transporter-like_ATP-bd"/>
</dbReference>
<gene>
    <name evidence="6" type="ORF">A3K87_07115</name>
</gene>
<dbReference type="GO" id="GO:0005304">
    <property type="term" value="F:L-valine transmembrane transporter activity"/>
    <property type="evidence" value="ECO:0007669"/>
    <property type="project" value="TreeGrafter"/>
</dbReference>
<dbReference type="GO" id="GO:0015808">
    <property type="term" value="P:L-alanine transport"/>
    <property type="evidence" value="ECO:0007669"/>
    <property type="project" value="TreeGrafter"/>
</dbReference>
<dbReference type="CDD" id="cd03219">
    <property type="entry name" value="ABC_Mj1267_LivG_branched"/>
    <property type="match status" value="1"/>
</dbReference>
<protein>
    <submittedName>
        <fullName evidence="6">ABC transporter ATP-binding protein</fullName>
    </submittedName>
</protein>
<accession>A0AA91DSB8</accession>
<feature type="domain" description="ABC transporter" evidence="5">
    <location>
        <begin position="6"/>
        <end position="238"/>
    </location>
</feature>
<dbReference type="Proteomes" id="UP000077852">
    <property type="component" value="Unassembled WGS sequence"/>
</dbReference>
<evidence type="ECO:0000259" key="5">
    <source>
        <dbReference type="PROSITE" id="PS50893"/>
    </source>
</evidence>
<dbReference type="Pfam" id="PF00005">
    <property type="entry name" value="ABC_tran"/>
    <property type="match status" value="1"/>
</dbReference>
<keyword evidence="4 6" id="KW-0067">ATP-binding</keyword>
<dbReference type="PANTHER" id="PTHR45772:SF7">
    <property type="entry name" value="AMINO ACID ABC TRANSPORTER ATP-BINDING PROTEIN"/>
    <property type="match status" value="1"/>
</dbReference>
<dbReference type="PANTHER" id="PTHR45772">
    <property type="entry name" value="CONSERVED COMPONENT OF ABC TRANSPORTER FOR NATURAL AMINO ACIDS-RELATED"/>
    <property type="match status" value="1"/>
</dbReference>
<keyword evidence="2" id="KW-0472">Membrane</keyword>
<keyword evidence="2" id="KW-1003">Cell membrane</keyword>
<dbReference type="GO" id="GO:1903806">
    <property type="term" value="P:L-isoleucine import across plasma membrane"/>
    <property type="evidence" value="ECO:0007669"/>
    <property type="project" value="TreeGrafter"/>
</dbReference>
<dbReference type="PROSITE" id="PS50893">
    <property type="entry name" value="ABC_TRANSPORTER_2"/>
    <property type="match status" value="1"/>
</dbReference>